<organism evidence="3 4">
    <name type="scientific">Anaerocolumna cellulosilytica</name>
    <dbReference type="NCBI Taxonomy" id="433286"/>
    <lineage>
        <taxon>Bacteria</taxon>
        <taxon>Bacillati</taxon>
        <taxon>Bacillota</taxon>
        <taxon>Clostridia</taxon>
        <taxon>Lachnospirales</taxon>
        <taxon>Lachnospiraceae</taxon>
        <taxon>Anaerocolumna</taxon>
    </lineage>
</organism>
<dbReference type="EMBL" id="AP023367">
    <property type="protein sequence ID" value="BCJ94590.1"/>
    <property type="molecule type" value="Genomic_DNA"/>
</dbReference>
<reference evidence="3 4" key="1">
    <citation type="journal article" date="2016" name="Int. J. Syst. Evol. Microbiol.">
        <title>Descriptions of Anaerotaenia torta gen. nov., sp. nov. and Anaerocolumna cellulosilytica gen. nov., sp. nov. isolated from a methanogenic reactor of cattle waste.</title>
        <authorList>
            <person name="Uek A."/>
            <person name="Ohtaki Y."/>
            <person name="Kaku N."/>
            <person name="Ueki K."/>
        </authorList>
    </citation>
    <scope>NUCLEOTIDE SEQUENCE [LARGE SCALE GENOMIC DNA]</scope>
    <source>
        <strain evidence="3 4">SN021</strain>
    </source>
</reference>
<evidence type="ECO:0000313" key="3">
    <source>
        <dbReference type="EMBL" id="BCJ94590.1"/>
    </source>
</evidence>
<dbReference type="Pfam" id="PF01613">
    <property type="entry name" value="Flavin_Reduct"/>
    <property type="match status" value="1"/>
</dbReference>
<dbReference type="AlphaFoldDB" id="A0A6S6R597"/>
<dbReference type="GO" id="GO:0016646">
    <property type="term" value="F:oxidoreductase activity, acting on the CH-NH group of donors, NAD or NADP as acceptor"/>
    <property type="evidence" value="ECO:0007669"/>
    <property type="project" value="UniProtKB-ARBA"/>
</dbReference>
<comment type="similarity">
    <text evidence="1">Belongs to the flavoredoxin family.</text>
</comment>
<dbReference type="GO" id="GO:0010181">
    <property type="term" value="F:FMN binding"/>
    <property type="evidence" value="ECO:0007669"/>
    <property type="project" value="InterPro"/>
</dbReference>
<accession>A0A6S6R597</accession>
<evidence type="ECO:0000259" key="2">
    <source>
        <dbReference type="Pfam" id="PF01613"/>
    </source>
</evidence>
<name>A0A6S6R597_9FIRM</name>
<feature type="domain" description="Flavin reductase like" evidence="2">
    <location>
        <begin position="21"/>
        <end position="169"/>
    </location>
</feature>
<sequence>MSQWREISVMQLQGNPFEMISHEWMLITAEKDNKANTMTASWGGLGFMWNKNVAYITIRPQRFTKEFIDNSETFSLTFFDESYRKVLGYLGSVSGRDENKITEAGLTLVHDAATPYFEEAKTVLICRKLFAQPYTEAAFLDTSILDINYPKKDLHTLYIGEITKVLIKEMNQ</sequence>
<dbReference type="Gene3D" id="2.30.110.10">
    <property type="entry name" value="Electron Transport, Fmn-binding Protein, Chain A"/>
    <property type="match status" value="1"/>
</dbReference>
<dbReference type="Proteomes" id="UP000515561">
    <property type="component" value="Chromosome"/>
</dbReference>
<keyword evidence="4" id="KW-1185">Reference proteome</keyword>
<evidence type="ECO:0000256" key="1">
    <source>
        <dbReference type="ARBA" id="ARBA00038054"/>
    </source>
</evidence>
<dbReference type="KEGG" id="acel:acsn021_21590"/>
<dbReference type="SUPFAM" id="SSF50475">
    <property type="entry name" value="FMN-binding split barrel"/>
    <property type="match status" value="1"/>
</dbReference>
<dbReference type="InterPro" id="IPR012349">
    <property type="entry name" value="Split_barrel_FMN-bd"/>
</dbReference>
<dbReference type="RefSeq" id="WP_184089697.1">
    <property type="nucleotide sequence ID" value="NZ_AP023367.1"/>
</dbReference>
<dbReference type="PANTHER" id="PTHR43567">
    <property type="entry name" value="FLAVOREDOXIN-RELATED-RELATED"/>
    <property type="match status" value="1"/>
</dbReference>
<protein>
    <submittedName>
        <fullName evidence="3">Flavin reductase</fullName>
    </submittedName>
</protein>
<dbReference type="PANTHER" id="PTHR43567:SF5">
    <property type="entry name" value="HYPOTHETICAL CYTOSOLIC PROTEIN"/>
    <property type="match status" value="1"/>
</dbReference>
<evidence type="ECO:0000313" key="4">
    <source>
        <dbReference type="Proteomes" id="UP000515561"/>
    </source>
</evidence>
<proteinExistence type="inferred from homology"/>
<dbReference type="InterPro" id="IPR002563">
    <property type="entry name" value="Flavin_Rdtase-like_dom"/>
</dbReference>
<gene>
    <name evidence="3" type="ORF">acsn021_21590</name>
</gene>
<dbReference type="InterPro" id="IPR052174">
    <property type="entry name" value="Flavoredoxin"/>
</dbReference>